<dbReference type="EMBL" id="KL250836">
    <property type="protein sequence ID" value="KGB37015.1"/>
    <property type="molecule type" value="Genomic_DNA"/>
</dbReference>
<dbReference type="AlphaFoldDB" id="A0A094ZQI6"/>
<reference evidence="2" key="1">
    <citation type="journal article" date="2012" name="Nat. Genet.">
        <title>Whole-genome sequence of Schistosoma haematobium.</title>
        <authorList>
            <person name="Young N.D."/>
            <person name="Jex A.R."/>
            <person name="Li B."/>
            <person name="Liu S."/>
            <person name="Yang L."/>
            <person name="Xiong Z."/>
            <person name="Li Y."/>
            <person name="Cantacessi C."/>
            <person name="Hall R.S."/>
            <person name="Xu X."/>
            <person name="Chen F."/>
            <person name="Wu X."/>
            <person name="Zerlotini A."/>
            <person name="Oliveira G."/>
            <person name="Hofmann A."/>
            <person name="Zhang G."/>
            <person name="Fang X."/>
            <person name="Kang Y."/>
            <person name="Campbell B.E."/>
            <person name="Loukas A."/>
            <person name="Ranganathan S."/>
            <person name="Rollinson D."/>
            <person name="Rinaldi G."/>
            <person name="Brindley P.J."/>
            <person name="Yang H."/>
            <person name="Wang J."/>
            <person name="Wang J."/>
            <person name="Gasser R.B."/>
        </authorList>
    </citation>
    <scope>NUCLEOTIDE SEQUENCE [LARGE SCALE GENOMIC DNA]</scope>
</reference>
<gene>
    <name evidence="2" type="ORF">MS3_05338</name>
</gene>
<feature type="transmembrane region" description="Helical" evidence="1">
    <location>
        <begin position="20"/>
        <end position="40"/>
    </location>
</feature>
<organism evidence="2">
    <name type="scientific">Schistosoma haematobium</name>
    <name type="common">Blood fluke</name>
    <dbReference type="NCBI Taxonomy" id="6185"/>
    <lineage>
        <taxon>Eukaryota</taxon>
        <taxon>Metazoa</taxon>
        <taxon>Spiralia</taxon>
        <taxon>Lophotrochozoa</taxon>
        <taxon>Platyhelminthes</taxon>
        <taxon>Trematoda</taxon>
        <taxon>Digenea</taxon>
        <taxon>Strigeidida</taxon>
        <taxon>Schistosomatoidea</taxon>
        <taxon>Schistosomatidae</taxon>
        <taxon>Schistosoma</taxon>
    </lineage>
</organism>
<evidence type="ECO:0000256" key="1">
    <source>
        <dbReference type="SAM" id="Phobius"/>
    </source>
</evidence>
<accession>A0A094ZQI6</accession>
<proteinExistence type="predicted"/>
<sequence>MFVINLHKSLKIFLMMNPKYIILLSYVCLTHFSSLMFSHASTESWYIRSRKGVAANVAASASSKTQPVPISTQLTTSGRASTFSYDEPQFTISDSNLRSGSFTAEEKLVAQLLNRGSLTVRPNGYMNQSTNPVHVNITYNVVQILGFVGLFFVYIMVNNAVENFVHKFLDRRKDTLIENALRVFTIPSRFDYKEC</sequence>
<protein>
    <submittedName>
        <fullName evidence="2">Uncharacterized protein</fullName>
    </submittedName>
</protein>
<keyword evidence="1" id="KW-0472">Membrane</keyword>
<feature type="transmembrane region" description="Helical" evidence="1">
    <location>
        <begin position="137"/>
        <end position="157"/>
    </location>
</feature>
<keyword evidence="1" id="KW-1133">Transmembrane helix</keyword>
<evidence type="ECO:0000313" key="2">
    <source>
        <dbReference type="EMBL" id="KGB37015.1"/>
    </source>
</evidence>
<name>A0A094ZQI6_SCHHA</name>
<keyword evidence="1" id="KW-0812">Transmembrane</keyword>